<keyword evidence="1" id="KW-1133">Transmembrane helix</keyword>
<evidence type="ECO:0000313" key="3">
    <source>
        <dbReference type="EMBL" id="WOX29179.1"/>
    </source>
</evidence>
<organism evidence="2 4">
    <name type="scientific">Pseudoalteromonas maricaloris</name>
    <dbReference type="NCBI Taxonomy" id="184924"/>
    <lineage>
        <taxon>Bacteria</taxon>
        <taxon>Pseudomonadati</taxon>
        <taxon>Pseudomonadota</taxon>
        <taxon>Gammaproteobacteria</taxon>
        <taxon>Alteromonadales</taxon>
        <taxon>Pseudoalteromonadaceae</taxon>
        <taxon>Pseudoalteromonas</taxon>
    </lineage>
</organism>
<keyword evidence="5" id="KW-1185">Reference proteome</keyword>
<keyword evidence="1" id="KW-0812">Transmembrane</keyword>
<feature type="transmembrane region" description="Helical" evidence="1">
    <location>
        <begin position="12"/>
        <end position="30"/>
    </location>
</feature>
<name>A0A8I2H979_9GAMM</name>
<accession>A0A8I2H979</accession>
<dbReference type="EMBL" id="CP137578">
    <property type="protein sequence ID" value="WOX29179.1"/>
    <property type="molecule type" value="Genomic_DNA"/>
</dbReference>
<dbReference type="RefSeq" id="WP_017217146.1">
    <property type="nucleotide sequence ID" value="NZ_CBCSDF010000019.1"/>
</dbReference>
<reference evidence="3 5" key="2">
    <citation type="submission" date="2023-10" db="EMBL/GenBank/DDBJ databases">
        <title>To unveil natural product biosynthetic capacity in Pseudoalteromonas.</title>
        <authorList>
            <person name="Wang J."/>
        </authorList>
    </citation>
    <scope>NUCLEOTIDE SEQUENCE [LARGE SCALE GENOMIC DNA]</scope>
    <source>
        <strain evidence="3 5">DSM 15914</strain>
    </source>
</reference>
<dbReference type="NCBIfam" id="TIGR02532">
    <property type="entry name" value="IV_pilin_GFxxxE"/>
    <property type="match status" value="1"/>
</dbReference>
<reference evidence="2" key="1">
    <citation type="submission" date="2019-10" db="EMBL/GenBank/DDBJ databases">
        <authorList>
            <person name="Paulsen S."/>
        </authorList>
    </citation>
    <scope>NUCLEOTIDE SEQUENCE</scope>
    <source>
        <strain evidence="2">LMG 19692</strain>
    </source>
</reference>
<keyword evidence="1" id="KW-0472">Membrane</keyword>
<evidence type="ECO:0000313" key="4">
    <source>
        <dbReference type="Proteomes" id="UP000646877"/>
    </source>
</evidence>
<evidence type="ECO:0000256" key="1">
    <source>
        <dbReference type="SAM" id="Phobius"/>
    </source>
</evidence>
<dbReference type="AlphaFoldDB" id="A0A8I2H979"/>
<dbReference type="Proteomes" id="UP001304419">
    <property type="component" value="Chromosome 1"/>
</dbReference>
<proteinExistence type="predicted"/>
<dbReference type="Pfam" id="PF07963">
    <property type="entry name" value="N_methyl"/>
    <property type="match status" value="1"/>
</dbReference>
<dbReference type="Proteomes" id="UP000646877">
    <property type="component" value="Unassembled WGS sequence"/>
</dbReference>
<dbReference type="InterPro" id="IPR012902">
    <property type="entry name" value="N_methyl_site"/>
</dbReference>
<protein>
    <submittedName>
        <fullName evidence="2">Prepilin-type N-terminal cleavage/methylation domain-containing protein</fullName>
    </submittedName>
</protein>
<gene>
    <name evidence="2" type="ORF">F9Y85_19420</name>
    <name evidence="3" type="ORF">R5H13_02595</name>
</gene>
<evidence type="ECO:0000313" key="5">
    <source>
        <dbReference type="Proteomes" id="UP001304419"/>
    </source>
</evidence>
<evidence type="ECO:0000313" key="2">
    <source>
        <dbReference type="EMBL" id="NLR23444.1"/>
    </source>
</evidence>
<dbReference type="EMBL" id="WEIA01000015">
    <property type="protein sequence ID" value="NLR23444.1"/>
    <property type="molecule type" value="Genomic_DNA"/>
</dbReference>
<sequence>MHSIKGFTLIEVLIASIILFSTIALSTQVFQGAIISSEKAADHIKISAIKMLSLDFISSEVRKGERKGSFSNMGVMVSWEANVIKKGAPPAVFNFDENQMQYFEDKFEVLEISATFQFGRLVDTMKFKELYWHEKS</sequence>